<dbReference type="PROSITE" id="PS51318">
    <property type="entry name" value="TAT"/>
    <property type="match status" value="1"/>
</dbReference>
<keyword evidence="1" id="KW-0732">Signal</keyword>
<protein>
    <recommendedName>
        <fullName evidence="2">Bacterial Ig-like domain-containing protein</fullName>
    </recommendedName>
</protein>
<dbReference type="RefSeq" id="WP_137067238.1">
    <property type="nucleotide sequence ID" value="NZ_CP040748.1"/>
</dbReference>
<dbReference type="Pfam" id="PF16640">
    <property type="entry name" value="Big_3_5"/>
    <property type="match status" value="1"/>
</dbReference>
<dbReference type="InterPro" id="IPR006311">
    <property type="entry name" value="TAT_signal"/>
</dbReference>
<dbReference type="InterPro" id="IPR013783">
    <property type="entry name" value="Ig-like_fold"/>
</dbReference>
<name>A0A4U2YKI0_9ACTN</name>
<feature type="signal peptide" evidence="1">
    <location>
        <begin position="1"/>
        <end position="35"/>
    </location>
</feature>
<proteinExistence type="predicted"/>
<feature type="domain" description="Bacterial Ig-like" evidence="2">
    <location>
        <begin position="384"/>
        <end position="455"/>
    </location>
</feature>
<gene>
    <name evidence="3" type="ORF">FC770_15665</name>
</gene>
<comment type="caution">
    <text evidence="3">The sequence shown here is derived from an EMBL/GenBank/DDBJ whole genome shotgun (WGS) entry which is preliminary data.</text>
</comment>
<dbReference type="Gene3D" id="2.60.40.10">
    <property type="entry name" value="Immunoglobulins"/>
    <property type="match status" value="1"/>
</dbReference>
<accession>A0A4U2YKI0</accession>
<organism evidence="3 4">
    <name type="scientific">Nocardioides jishulii</name>
    <dbReference type="NCBI Taxonomy" id="2575440"/>
    <lineage>
        <taxon>Bacteria</taxon>
        <taxon>Bacillati</taxon>
        <taxon>Actinomycetota</taxon>
        <taxon>Actinomycetes</taxon>
        <taxon>Propionibacteriales</taxon>
        <taxon>Nocardioidaceae</taxon>
        <taxon>Nocardioides</taxon>
    </lineage>
</organism>
<dbReference type="GO" id="GO:0005975">
    <property type="term" value="P:carbohydrate metabolic process"/>
    <property type="evidence" value="ECO:0007669"/>
    <property type="project" value="UniProtKB-ARBA"/>
</dbReference>
<evidence type="ECO:0000313" key="3">
    <source>
        <dbReference type="EMBL" id="TKI60932.1"/>
    </source>
</evidence>
<evidence type="ECO:0000259" key="2">
    <source>
        <dbReference type="Pfam" id="PF16640"/>
    </source>
</evidence>
<dbReference type="Proteomes" id="UP000307808">
    <property type="component" value="Unassembled WGS sequence"/>
</dbReference>
<dbReference type="OrthoDB" id="3778029at2"/>
<dbReference type="EMBL" id="SZPY01000004">
    <property type="protein sequence ID" value="TKI60932.1"/>
    <property type="molecule type" value="Genomic_DNA"/>
</dbReference>
<feature type="chain" id="PRO_5020896065" description="Bacterial Ig-like domain-containing protein" evidence="1">
    <location>
        <begin position="36"/>
        <end position="462"/>
    </location>
</feature>
<dbReference type="AlphaFoldDB" id="A0A4U2YKI0"/>
<dbReference type="InterPro" id="IPR032109">
    <property type="entry name" value="Big_3_5"/>
</dbReference>
<sequence>MKSLTRTPRRGVAAGLAGALVAGAFAGLAAAPAQAAPATGALTWNISEQFVSHLSNRTLSGGATFDQTAERFTFPAKAVTAADGVVTTSFRGSVEGAFAMGGTEYYAVTVANPVVEVDADGSGEVRATVSARNAAAMGNPAGQTEPAEVTVAEFDASTVSGGTTTITPKWEGVLAAGSEQALALGITNTARPVDGKSFHPDFLGQLTSGVRAHFYFSTGGDHKRPGDLSFNAVKAAPSVTASVVAASPAKGVTVRVQGRNFDPRSHEGAMGVYAVLAPADSVIDYANWDSVETMAAAAWIGGPGDGAPHGDIVDGAFDVRLDAKTSDLVSGQRYAVFTWAAHVRGDNASQDTKTLVNIDWSKLKKASKVNLKVTKKATRKKAGKATITVPGKPKATGKVKVTLKIPGQKKARTVTVKLNKQGKATVKLVKAKKKGQYRVTAQYTGDKNWKASKKVAKFRVKK</sequence>
<evidence type="ECO:0000256" key="1">
    <source>
        <dbReference type="SAM" id="SignalP"/>
    </source>
</evidence>
<keyword evidence="4" id="KW-1185">Reference proteome</keyword>
<evidence type="ECO:0000313" key="4">
    <source>
        <dbReference type="Proteomes" id="UP000307808"/>
    </source>
</evidence>
<reference evidence="3 4" key="1">
    <citation type="submission" date="2019-04" db="EMBL/GenBank/DDBJ databases">
        <authorList>
            <person name="Dong K."/>
        </authorList>
    </citation>
    <scope>NUCLEOTIDE SEQUENCE [LARGE SCALE GENOMIC DNA]</scope>
    <source>
        <strain evidence="4">dk3543</strain>
    </source>
</reference>